<proteinExistence type="predicted"/>
<accession>H1PWF9</accession>
<dbReference type="SUPFAM" id="SSF46785">
    <property type="entry name" value="Winged helix' DNA-binding domain"/>
    <property type="match status" value="1"/>
</dbReference>
<dbReference type="Proteomes" id="UP000003233">
    <property type="component" value="Unassembled WGS sequence"/>
</dbReference>
<dbReference type="Gene3D" id="1.10.10.10">
    <property type="entry name" value="Winged helix-like DNA-binding domain superfamily/Winged helix DNA-binding domain"/>
    <property type="match status" value="1"/>
</dbReference>
<dbReference type="EMBL" id="AGWJ02000022">
    <property type="protein sequence ID" value="EHO79490.1"/>
    <property type="molecule type" value="Genomic_DNA"/>
</dbReference>
<name>H1PWF9_9FUSO</name>
<evidence type="ECO:0008006" key="3">
    <source>
        <dbReference type="Google" id="ProtNLM"/>
    </source>
</evidence>
<evidence type="ECO:0000313" key="2">
    <source>
        <dbReference type="Proteomes" id="UP000003233"/>
    </source>
</evidence>
<dbReference type="InterPro" id="IPR036390">
    <property type="entry name" value="WH_DNA-bd_sf"/>
</dbReference>
<gene>
    <name evidence="1" type="ORF">HMPREF0402_02752</name>
</gene>
<protein>
    <recommendedName>
        <fullName evidence="3">MarR family transcriptional regulator</fullName>
    </recommendedName>
</protein>
<dbReference type="InterPro" id="IPR036388">
    <property type="entry name" value="WH-like_DNA-bd_sf"/>
</dbReference>
<dbReference type="BioCyc" id="FSP457404-HMP:GTSQ-2778-MONOMER"/>
<organism evidence="1 2">
    <name type="scientific">Fusobacterium ulcerans 12-1B</name>
    <dbReference type="NCBI Taxonomy" id="457404"/>
    <lineage>
        <taxon>Bacteria</taxon>
        <taxon>Fusobacteriati</taxon>
        <taxon>Fusobacteriota</taxon>
        <taxon>Fusobacteriia</taxon>
        <taxon>Fusobacteriales</taxon>
        <taxon>Fusobacteriaceae</taxon>
        <taxon>Fusobacterium</taxon>
    </lineage>
</organism>
<evidence type="ECO:0000313" key="1">
    <source>
        <dbReference type="EMBL" id="EHO79490.1"/>
    </source>
</evidence>
<dbReference type="AlphaFoldDB" id="H1PWF9"/>
<comment type="caution">
    <text evidence="1">The sequence shown here is derived from an EMBL/GenBank/DDBJ whole genome shotgun (WGS) entry which is preliminary data.</text>
</comment>
<dbReference type="RefSeq" id="WP_008698546.1">
    <property type="nucleotide sequence ID" value="NZ_KE161009.1"/>
</dbReference>
<keyword evidence="2" id="KW-1185">Reference proteome</keyword>
<dbReference type="PATRIC" id="fig|457404.5.peg.2405"/>
<sequence>MIINIEKAKEYEITPQDLAVYYCLIQNEGKISNKELRCVLGPSYRISDIASICSKLEDRKLIKRYLSKTNKVQYEILINNINIAEVKND</sequence>
<dbReference type="HOGENOM" id="CLU_2450356_0_0_0"/>
<reference evidence="1 2" key="1">
    <citation type="submission" date="2012-07" db="EMBL/GenBank/DDBJ databases">
        <title>The Genome Sequence of Fusobacterium ulcerans 12_1B.</title>
        <authorList>
            <consortium name="The Broad Institute Genome Sequencing Platform"/>
            <person name="Earl A."/>
            <person name="Ward D."/>
            <person name="Feldgarden M."/>
            <person name="Gevers D."/>
            <person name="Strauss J."/>
            <person name="Ambrose C.E."/>
            <person name="Allen-Vercoe E."/>
            <person name="Walker B."/>
            <person name="Young S.K."/>
            <person name="Zeng Q."/>
            <person name="Gargeya S."/>
            <person name="Fitzgerald M."/>
            <person name="Haas B."/>
            <person name="Abouelleil A."/>
            <person name="Alvarado L."/>
            <person name="Arachchi H.M."/>
            <person name="Berlin A.M."/>
            <person name="Chapman S.B."/>
            <person name="Goldberg J."/>
            <person name="Griggs A."/>
            <person name="Gujja S."/>
            <person name="Hansen M."/>
            <person name="Howarth C."/>
            <person name="Imamovic A."/>
            <person name="Larimer J."/>
            <person name="McCowen C."/>
            <person name="Montmayeur A."/>
            <person name="Murphy C."/>
            <person name="Neiman D."/>
            <person name="Pearson M."/>
            <person name="Priest M."/>
            <person name="Roberts A."/>
            <person name="Saif S."/>
            <person name="Shea T."/>
            <person name="Sisk P."/>
            <person name="Sykes S."/>
            <person name="Wortman J."/>
            <person name="Nusbaum C."/>
            <person name="Birren B."/>
        </authorList>
    </citation>
    <scope>NUCLEOTIDE SEQUENCE [LARGE SCALE GENOMIC DNA]</scope>
    <source>
        <strain evidence="1 2">12_1B</strain>
    </source>
</reference>